<sequence>MSIFSRFFGRAESPAAAAASLVANPAMKDGPSLQVVFAAPLALRAEALAAALRAYHPEMREARAEIEPDMPELLALAGWGKHVVRLVGFDAPFPHDALEACVAPAHYPAEVKEQVRGHVSHVLLYYAGFETDPLEQYVALAAVAGALTDSQAVAVLNEGARTSLPAGVFARDSMGDESLELLRSLPLNMLYCGFVKYEVEGVQGVWMRTYGAGRFGLPDFAALAEGHHQGELYSDMFNNIMAYLRESGAELAAGHTMQIGEDRYMRLREPLETEYFLHGPDAVLVTEIIDASQVNTPAGDRSD</sequence>
<evidence type="ECO:0000313" key="2">
    <source>
        <dbReference type="EMBL" id="CAB3838643.1"/>
    </source>
</evidence>
<reference evidence="2 3" key="1">
    <citation type="submission" date="2020-04" db="EMBL/GenBank/DDBJ databases">
        <authorList>
            <person name="De Canck E."/>
        </authorList>
    </citation>
    <scope>NUCLEOTIDE SEQUENCE [LARGE SCALE GENOMIC DNA]</scope>
    <source>
        <strain evidence="2 3">LMG 26788</strain>
    </source>
</reference>
<dbReference type="AlphaFoldDB" id="A0A6S7D9Y3"/>
<organism evidence="2 3">
    <name type="scientific">Achromobacter pulmonis</name>
    <dbReference type="NCBI Taxonomy" id="1389932"/>
    <lineage>
        <taxon>Bacteria</taxon>
        <taxon>Pseudomonadati</taxon>
        <taxon>Pseudomonadota</taxon>
        <taxon>Betaproteobacteria</taxon>
        <taxon>Burkholderiales</taxon>
        <taxon>Alcaligenaceae</taxon>
        <taxon>Achromobacter</taxon>
    </lineage>
</organism>
<protein>
    <recommendedName>
        <fullName evidence="1">DUF4261 domain-containing protein</fullName>
    </recommendedName>
</protein>
<name>A0A6S7D9Y3_9BURK</name>
<dbReference type="Pfam" id="PF14080">
    <property type="entry name" value="DUF4261"/>
    <property type="match status" value="1"/>
</dbReference>
<gene>
    <name evidence="2" type="ORF">LMG26788_01137</name>
</gene>
<feature type="domain" description="DUF4261" evidence="1">
    <location>
        <begin position="208"/>
        <end position="284"/>
    </location>
</feature>
<dbReference type="RefSeq" id="WP_175140273.1">
    <property type="nucleotide sequence ID" value="NZ_CADIKZ010000002.1"/>
</dbReference>
<evidence type="ECO:0000313" key="3">
    <source>
        <dbReference type="Proteomes" id="UP000494203"/>
    </source>
</evidence>
<evidence type="ECO:0000259" key="1">
    <source>
        <dbReference type="Pfam" id="PF14080"/>
    </source>
</evidence>
<keyword evidence="3" id="KW-1185">Reference proteome</keyword>
<accession>A0A6S7D9Y3</accession>
<dbReference type="Proteomes" id="UP000494203">
    <property type="component" value="Unassembled WGS sequence"/>
</dbReference>
<proteinExistence type="predicted"/>
<dbReference type="InterPro" id="IPR025357">
    <property type="entry name" value="DUF4261"/>
</dbReference>
<dbReference type="EMBL" id="CADIKZ010000002">
    <property type="protein sequence ID" value="CAB3838643.1"/>
    <property type="molecule type" value="Genomic_DNA"/>
</dbReference>